<dbReference type="GO" id="GO:0000976">
    <property type="term" value="F:transcription cis-regulatory region binding"/>
    <property type="evidence" value="ECO:0007669"/>
    <property type="project" value="TreeGrafter"/>
</dbReference>
<evidence type="ECO:0000256" key="4">
    <source>
        <dbReference type="ARBA" id="ARBA00023125"/>
    </source>
</evidence>
<dbReference type="GO" id="GO:0000156">
    <property type="term" value="F:phosphorelay response regulator activity"/>
    <property type="evidence" value="ECO:0007669"/>
    <property type="project" value="TreeGrafter"/>
</dbReference>
<keyword evidence="2" id="KW-0902">Two-component regulatory system</keyword>
<dbReference type="PANTHER" id="PTHR48111">
    <property type="entry name" value="REGULATOR OF RPOS"/>
    <property type="match status" value="1"/>
</dbReference>
<keyword evidence="3" id="KW-0805">Transcription regulation</keyword>
<sequence>MSDRILIVEDEPRIAAILKAGLEENGFYTTTVDDGKLASQLARSEDFDLLILDLALPGLFGVNVIESLRERGEHIPIIVLTVFQDIQDKVRALEAGANDYMTKPFSLEELVARIRVQLRQQRSPMHTENLVLSVGELVVDLRRRAVQHKGNAIELSAREFALLEILVRYAGQAQSREDLLNQVWGLDYDSSSNIVDVYIGYLRKKLGQNLIKTVRGVGYRLQVNS</sequence>
<dbReference type="InterPro" id="IPR039420">
    <property type="entry name" value="WalR-like"/>
</dbReference>
<evidence type="ECO:0000256" key="3">
    <source>
        <dbReference type="ARBA" id="ARBA00023015"/>
    </source>
</evidence>
<dbReference type="GO" id="GO:0006355">
    <property type="term" value="P:regulation of DNA-templated transcription"/>
    <property type="evidence" value="ECO:0007669"/>
    <property type="project" value="InterPro"/>
</dbReference>
<evidence type="ECO:0000313" key="10">
    <source>
        <dbReference type="EMBL" id="HFM97214.1"/>
    </source>
</evidence>
<proteinExistence type="predicted"/>
<dbReference type="PROSITE" id="PS51755">
    <property type="entry name" value="OMPR_PHOB"/>
    <property type="match status" value="1"/>
</dbReference>
<comment type="caution">
    <text evidence="10">The sequence shown here is derived from an EMBL/GenBank/DDBJ whole genome shotgun (WGS) entry which is preliminary data.</text>
</comment>
<dbReference type="Gene3D" id="1.10.10.10">
    <property type="entry name" value="Winged helix-like DNA-binding domain superfamily/Winged helix DNA-binding domain"/>
    <property type="match status" value="1"/>
</dbReference>
<dbReference type="Pfam" id="PF00072">
    <property type="entry name" value="Response_reg"/>
    <property type="match status" value="1"/>
</dbReference>
<dbReference type="SMART" id="SM00448">
    <property type="entry name" value="REC"/>
    <property type="match status" value="1"/>
</dbReference>
<dbReference type="Gene3D" id="3.40.50.2300">
    <property type="match status" value="1"/>
</dbReference>
<dbReference type="SUPFAM" id="SSF52172">
    <property type="entry name" value="CheY-like"/>
    <property type="match status" value="1"/>
</dbReference>
<dbReference type="AlphaFoldDB" id="A0A7C3PD74"/>
<dbReference type="EMBL" id="DSRU01000062">
    <property type="protein sequence ID" value="HFM97214.1"/>
    <property type="molecule type" value="Genomic_DNA"/>
</dbReference>
<dbReference type="GO" id="GO:0032993">
    <property type="term" value="C:protein-DNA complex"/>
    <property type="evidence" value="ECO:0007669"/>
    <property type="project" value="TreeGrafter"/>
</dbReference>
<keyword evidence="4 7" id="KW-0238">DNA-binding</keyword>
<evidence type="ECO:0000256" key="1">
    <source>
        <dbReference type="ARBA" id="ARBA00022553"/>
    </source>
</evidence>
<evidence type="ECO:0000256" key="5">
    <source>
        <dbReference type="ARBA" id="ARBA00023163"/>
    </source>
</evidence>
<feature type="modified residue" description="4-aspartylphosphate" evidence="6">
    <location>
        <position position="53"/>
    </location>
</feature>
<keyword evidence="5" id="KW-0804">Transcription</keyword>
<dbReference type="InterPro" id="IPR001789">
    <property type="entry name" value="Sig_transdc_resp-reg_receiver"/>
</dbReference>
<evidence type="ECO:0000256" key="6">
    <source>
        <dbReference type="PROSITE-ProRule" id="PRU00169"/>
    </source>
</evidence>
<accession>A0A7C3PD74</accession>
<reference evidence="10" key="1">
    <citation type="journal article" date="2020" name="mSystems">
        <title>Genome- and Community-Level Interaction Insights into Carbon Utilization and Element Cycling Functions of Hydrothermarchaeota in Hydrothermal Sediment.</title>
        <authorList>
            <person name="Zhou Z."/>
            <person name="Liu Y."/>
            <person name="Xu W."/>
            <person name="Pan J."/>
            <person name="Luo Z.H."/>
            <person name="Li M."/>
        </authorList>
    </citation>
    <scope>NUCLEOTIDE SEQUENCE [LARGE SCALE GENOMIC DNA]</scope>
    <source>
        <strain evidence="10">SpSt-418</strain>
    </source>
</reference>
<dbReference type="InterPro" id="IPR001867">
    <property type="entry name" value="OmpR/PhoB-type_DNA-bd"/>
</dbReference>
<dbReference type="InterPro" id="IPR036388">
    <property type="entry name" value="WH-like_DNA-bd_sf"/>
</dbReference>
<dbReference type="CDD" id="cd00383">
    <property type="entry name" value="trans_reg_C"/>
    <property type="match status" value="1"/>
</dbReference>
<evidence type="ECO:0000259" key="8">
    <source>
        <dbReference type="PROSITE" id="PS50110"/>
    </source>
</evidence>
<dbReference type="PANTHER" id="PTHR48111:SF38">
    <property type="entry name" value="TWO-COMPONENT RESPONSE REGULATOR"/>
    <property type="match status" value="1"/>
</dbReference>
<evidence type="ECO:0000259" key="9">
    <source>
        <dbReference type="PROSITE" id="PS51755"/>
    </source>
</evidence>
<dbReference type="Pfam" id="PF00486">
    <property type="entry name" value="Trans_reg_C"/>
    <property type="match status" value="1"/>
</dbReference>
<name>A0A7C3PD74_9CYAN</name>
<dbReference type="Gene3D" id="6.10.250.690">
    <property type="match status" value="1"/>
</dbReference>
<organism evidence="10">
    <name type="scientific">Oscillatoriales cyanobacterium SpSt-418</name>
    <dbReference type="NCBI Taxonomy" id="2282169"/>
    <lineage>
        <taxon>Bacteria</taxon>
        <taxon>Bacillati</taxon>
        <taxon>Cyanobacteriota</taxon>
        <taxon>Cyanophyceae</taxon>
        <taxon>Oscillatoriophycideae</taxon>
        <taxon>Oscillatoriales</taxon>
    </lineage>
</organism>
<evidence type="ECO:0000256" key="2">
    <source>
        <dbReference type="ARBA" id="ARBA00023012"/>
    </source>
</evidence>
<feature type="domain" description="OmpR/PhoB-type" evidence="9">
    <location>
        <begin position="129"/>
        <end position="223"/>
    </location>
</feature>
<evidence type="ECO:0000256" key="7">
    <source>
        <dbReference type="PROSITE-ProRule" id="PRU01091"/>
    </source>
</evidence>
<dbReference type="FunFam" id="1.10.10.10:FF:000005">
    <property type="entry name" value="Two-component system response regulator"/>
    <property type="match status" value="1"/>
</dbReference>
<feature type="domain" description="Response regulatory" evidence="8">
    <location>
        <begin position="4"/>
        <end position="118"/>
    </location>
</feature>
<dbReference type="SMART" id="SM00862">
    <property type="entry name" value="Trans_reg_C"/>
    <property type="match status" value="1"/>
</dbReference>
<keyword evidence="1 6" id="KW-0597">Phosphoprotein</keyword>
<dbReference type="PROSITE" id="PS50110">
    <property type="entry name" value="RESPONSE_REGULATORY"/>
    <property type="match status" value="1"/>
</dbReference>
<protein>
    <submittedName>
        <fullName evidence="10">Response regulator transcription factor</fullName>
    </submittedName>
</protein>
<gene>
    <name evidence="10" type="ORF">ENR64_05470</name>
</gene>
<feature type="DNA-binding region" description="OmpR/PhoB-type" evidence="7">
    <location>
        <begin position="129"/>
        <end position="223"/>
    </location>
</feature>
<dbReference type="GO" id="GO:0005829">
    <property type="term" value="C:cytosol"/>
    <property type="evidence" value="ECO:0007669"/>
    <property type="project" value="TreeGrafter"/>
</dbReference>
<dbReference type="InterPro" id="IPR011006">
    <property type="entry name" value="CheY-like_superfamily"/>
</dbReference>